<dbReference type="EMBL" id="VSWD01000003">
    <property type="protein sequence ID" value="KAK3105917.1"/>
    <property type="molecule type" value="Genomic_DNA"/>
</dbReference>
<comment type="caution">
    <text evidence="3">The sequence shown here is derived from an EMBL/GenBank/DDBJ whole genome shotgun (WGS) entry which is preliminary data.</text>
</comment>
<feature type="signal peptide" evidence="2">
    <location>
        <begin position="1"/>
        <end position="17"/>
    </location>
</feature>
<protein>
    <submittedName>
        <fullName evidence="3">Uncharacterized protein</fullName>
    </submittedName>
</protein>
<evidence type="ECO:0000256" key="2">
    <source>
        <dbReference type="SAM" id="SignalP"/>
    </source>
</evidence>
<evidence type="ECO:0000256" key="1">
    <source>
        <dbReference type="SAM" id="MobiDB-lite"/>
    </source>
</evidence>
<proteinExistence type="predicted"/>
<feature type="region of interest" description="Disordered" evidence="1">
    <location>
        <begin position="47"/>
        <end position="78"/>
    </location>
</feature>
<feature type="chain" id="PRO_5041696047" evidence="2">
    <location>
        <begin position="18"/>
        <end position="217"/>
    </location>
</feature>
<dbReference type="Proteomes" id="UP001186944">
    <property type="component" value="Unassembled WGS sequence"/>
</dbReference>
<keyword evidence="4" id="KW-1185">Reference proteome</keyword>
<organism evidence="3 4">
    <name type="scientific">Pinctada imbricata</name>
    <name type="common">Atlantic pearl-oyster</name>
    <name type="synonym">Pinctada martensii</name>
    <dbReference type="NCBI Taxonomy" id="66713"/>
    <lineage>
        <taxon>Eukaryota</taxon>
        <taxon>Metazoa</taxon>
        <taxon>Spiralia</taxon>
        <taxon>Lophotrochozoa</taxon>
        <taxon>Mollusca</taxon>
        <taxon>Bivalvia</taxon>
        <taxon>Autobranchia</taxon>
        <taxon>Pteriomorphia</taxon>
        <taxon>Pterioida</taxon>
        <taxon>Pterioidea</taxon>
        <taxon>Pteriidae</taxon>
        <taxon>Pinctada</taxon>
    </lineage>
</organism>
<evidence type="ECO:0000313" key="3">
    <source>
        <dbReference type="EMBL" id="KAK3105917.1"/>
    </source>
</evidence>
<evidence type="ECO:0000313" key="4">
    <source>
        <dbReference type="Proteomes" id="UP001186944"/>
    </source>
</evidence>
<keyword evidence="2" id="KW-0732">Signal</keyword>
<sequence length="217" mass="25374">MIFILLSFLLFIVQINAHSLPVETDTTLEHLPKRLVEEAIPIYDDDLTGIPRNSQRGRRRRMRTNPREPYKRPSFHPWAGKRSEELDMDVSKRRFGPWGGKRSDDLPEYIPSTEGLKQFLDIFIKELRLNAKLKQDLTNKATVLADIFHKDDGTLSKELTDSNLIGSEDLAKHLNDNDIESEIEPRERRQFSAWGGRYVDELIPYLFNEFIMFLTWA</sequence>
<accession>A0AA88YQ48</accession>
<feature type="compositionally biased region" description="Basic residues" evidence="1">
    <location>
        <begin position="55"/>
        <end position="64"/>
    </location>
</feature>
<reference evidence="3" key="1">
    <citation type="submission" date="2019-08" db="EMBL/GenBank/DDBJ databases">
        <title>The improved chromosome-level genome for the pearl oyster Pinctada fucata martensii using PacBio sequencing and Hi-C.</title>
        <authorList>
            <person name="Zheng Z."/>
        </authorList>
    </citation>
    <scope>NUCLEOTIDE SEQUENCE</scope>
    <source>
        <strain evidence="3">ZZ-2019</strain>
        <tissue evidence="3">Adductor muscle</tissue>
    </source>
</reference>
<dbReference type="AlphaFoldDB" id="A0AA88YQ48"/>
<gene>
    <name evidence="3" type="ORF">FSP39_008514</name>
</gene>
<name>A0AA88YQ48_PINIB</name>